<reference evidence="4 5" key="1">
    <citation type="submission" date="2019-11" db="EMBL/GenBank/DDBJ databases">
        <title>Draft genome sequences of five Paenibacillus species of dairy origin.</title>
        <authorList>
            <person name="Olajide A.M."/>
            <person name="Chen S."/>
            <person name="Lapointe G."/>
        </authorList>
    </citation>
    <scope>NUCLEOTIDE SEQUENCE [LARGE SCALE GENOMIC DNA]</scope>
    <source>
        <strain evidence="4 5">12CR55</strain>
    </source>
</reference>
<dbReference type="PANTHER" id="PTHR46825:SF9">
    <property type="entry name" value="BETA-LACTAMASE-RELATED DOMAIN-CONTAINING PROTEIN"/>
    <property type="match status" value="1"/>
</dbReference>
<gene>
    <name evidence="4" type="ORF">GNP95_23690</name>
</gene>
<keyword evidence="1" id="KW-0472">Membrane</keyword>
<accession>A0A7X2Z5K3</accession>
<name>A0A7X2Z5K3_9BACL</name>
<dbReference type="Gene3D" id="3.40.710.10">
    <property type="entry name" value="DD-peptidase/beta-lactamase superfamily"/>
    <property type="match status" value="1"/>
</dbReference>
<dbReference type="Pfam" id="PF00144">
    <property type="entry name" value="Beta-lactamase"/>
    <property type="match status" value="1"/>
</dbReference>
<evidence type="ECO:0000313" key="5">
    <source>
        <dbReference type="Proteomes" id="UP000447876"/>
    </source>
</evidence>
<dbReference type="RefSeq" id="WP_155613313.1">
    <property type="nucleotide sequence ID" value="NZ_WNZW01000017.1"/>
</dbReference>
<comment type="caution">
    <text evidence="4">The sequence shown here is derived from an EMBL/GenBank/DDBJ whole genome shotgun (WGS) entry which is preliminary data.</text>
</comment>
<feature type="transmembrane region" description="Helical" evidence="1">
    <location>
        <begin position="378"/>
        <end position="396"/>
    </location>
</feature>
<dbReference type="OrthoDB" id="846150at2"/>
<feature type="transmembrane region" description="Helical" evidence="1">
    <location>
        <begin position="450"/>
        <end position="468"/>
    </location>
</feature>
<evidence type="ECO:0000256" key="1">
    <source>
        <dbReference type="SAM" id="Phobius"/>
    </source>
</evidence>
<dbReference type="InterPro" id="IPR001466">
    <property type="entry name" value="Beta-lactam-related"/>
</dbReference>
<dbReference type="GO" id="GO:0016787">
    <property type="term" value="F:hydrolase activity"/>
    <property type="evidence" value="ECO:0007669"/>
    <property type="project" value="UniProtKB-KW"/>
</dbReference>
<dbReference type="EMBL" id="WNZW01000017">
    <property type="protein sequence ID" value="MUG47949.1"/>
    <property type="molecule type" value="Genomic_DNA"/>
</dbReference>
<feature type="signal peptide" evidence="2">
    <location>
        <begin position="1"/>
        <end position="26"/>
    </location>
</feature>
<keyword evidence="1" id="KW-1133">Transmembrane helix</keyword>
<dbReference type="Proteomes" id="UP000447876">
    <property type="component" value="Unassembled WGS sequence"/>
</dbReference>
<protein>
    <submittedName>
        <fullName evidence="4">Serine hydrolase</fullName>
    </submittedName>
</protein>
<sequence>MRKLLLAVMTIALLASFLYLPQSTFAAAPVLDKDAVDDYVKRYLRRNGLPGASIVIVKDGEIIHAQGYGHDSEGSPITEHSLMRIGSVSKTFTAFAVLQLVNEGAIQLDDPVIRHLPELTMDDNRFGQVTIRHLLSHTSGIPNPTIVPKADTLEQGVKRLHSWKLQSNPGEQHSYSNANYWILAWLVENVSGMEFAAYLDTKLFSPLGMDDSLSPVNAGDAIPGLPRGHVTAYGTAIPISEMELMFGGAGGIVTTAADMGKWLSMHTNDGVSPTGIRLLSSSLLEESYSPQPGSEHYGLGWSLSSSDVAPQRIQHSGALSSYHAQQSIVTSSGYAIAVILNSFTTTFEHAYEMSSRIIQLTEGKEPELKAPVPTIIDFSLGFLTLLYASLGIRGILRSKRWSDQRQHHSALRYYLRLIPQMIPIAGIGWLMFIVPGLQDNSSTALDVFRLWPALAILLSIIFLCAVFMTGKRIYYRLKGGRT</sequence>
<dbReference type="PANTHER" id="PTHR46825">
    <property type="entry name" value="D-ALANYL-D-ALANINE-CARBOXYPEPTIDASE/ENDOPEPTIDASE AMPH"/>
    <property type="match status" value="1"/>
</dbReference>
<evidence type="ECO:0000256" key="2">
    <source>
        <dbReference type="SAM" id="SignalP"/>
    </source>
</evidence>
<keyword evidence="1" id="KW-0812">Transmembrane</keyword>
<organism evidence="4 5">
    <name type="scientific">Paenibacillus woosongensis</name>
    <dbReference type="NCBI Taxonomy" id="307580"/>
    <lineage>
        <taxon>Bacteria</taxon>
        <taxon>Bacillati</taxon>
        <taxon>Bacillota</taxon>
        <taxon>Bacilli</taxon>
        <taxon>Bacillales</taxon>
        <taxon>Paenibacillaceae</taxon>
        <taxon>Paenibacillus</taxon>
    </lineage>
</organism>
<feature type="transmembrane region" description="Helical" evidence="1">
    <location>
        <begin position="417"/>
        <end position="438"/>
    </location>
</feature>
<dbReference type="SUPFAM" id="SSF56601">
    <property type="entry name" value="beta-lactamase/transpeptidase-like"/>
    <property type="match status" value="1"/>
</dbReference>
<feature type="chain" id="PRO_5031417508" evidence="2">
    <location>
        <begin position="27"/>
        <end position="482"/>
    </location>
</feature>
<keyword evidence="2" id="KW-0732">Signal</keyword>
<evidence type="ECO:0000259" key="3">
    <source>
        <dbReference type="Pfam" id="PF00144"/>
    </source>
</evidence>
<evidence type="ECO:0000313" key="4">
    <source>
        <dbReference type="EMBL" id="MUG47949.1"/>
    </source>
</evidence>
<dbReference type="AlphaFoldDB" id="A0A7X2Z5K3"/>
<proteinExistence type="predicted"/>
<dbReference type="InterPro" id="IPR050491">
    <property type="entry name" value="AmpC-like"/>
</dbReference>
<keyword evidence="4" id="KW-0378">Hydrolase</keyword>
<feature type="domain" description="Beta-lactamase-related" evidence="3">
    <location>
        <begin position="36"/>
        <end position="350"/>
    </location>
</feature>
<dbReference type="InterPro" id="IPR012338">
    <property type="entry name" value="Beta-lactam/transpept-like"/>
</dbReference>